<proteinExistence type="predicted"/>
<evidence type="ECO:0000256" key="2">
    <source>
        <dbReference type="ARBA" id="ARBA00022695"/>
    </source>
</evidence>
<gene>
    <name evidence="10" type="ORF">Tco_0977457</name>
</gene>
<dbReference type="Proteomes" id="UP001151760">
    <property type="component" value="Unassembled WGS sequence"/>
</dbReference>
<feature type="region of interest" description="Disordered" evidence="8">
    <location>
        <begin position="522"/>
        <end position="596"/>
    </location>
</feature>
<evidence type="ECO:0000256" key="4">
    <source>
        <dbReference type="ARBA" id="ARBA00022759"/>
    </source>
</evidence>
<dbReference type="PROSITE" id="PS50158">
    <property type="entry name" value="ZF_CCHC"/>
    <property type="match status" value="2"/>
</dbReference>
<evidence type="ECO:0000256" key="3">
    <source>
        <dbReference type="ARBA" id="ARBA00022722"/>
    </source>
</evidence>
<evidence type="ECO:0000256" key="1">
    <source>
        <dbReference type="ARBA" id="ARBA00022679"/>
    </source>
</evidence>
<dbReference type="Gene3D" id="4.10.60.10">
    <property type="entry name" value="Zinc finger, CCHC-type"/>
    <property type="match status" value="1"/>
</dbReference>
<dbReference type="Pfam" id="PF13966">
    <property type="entry name" value="zf-RVT"/>
    <property type="match status" value="1"/>
</dbReference>
<evidence type="ECO:0000313" key="10">
    <source>
        <dbReference type="EMBL" id="GJT51300.1"/>
    </source>
</evidence>
<dbReference type="PANTHER" id="PTHR24559">
    <property type="entry name" value="TRANSPOSON TY3-I GAG-POL POLYPROTEIN"/>
    <property type="match status" value="1"/>
</dbReference>
<keyword evidence="1" id="KW-0808">Transferase</keyword>
<feature type="compositionally biased region" description="Acidic residues" evidence="8">
    <location>
        <begin position="543"/>
        <end position="553"/>
    </location>
</feature>
<evidence type="ECO:0000256" key="6">
    <source>
        <dbReference type="ARBA" id="ARBA00022918"/>
    </source>
</evidence>
<feature type="region of interest" description="Disordered" evidence="8">
    <location>
        <begin position="958"/>
        <end position="980"/>
    </location>
</feature>
<dbReference type="Pfam" id="PF17917">
    <property type="entry name" value="RT_RNaseH"/>
    <property type="match status" value="1"/>
</dbReference>
<keyword evidence="3" id="KW-0540">Nuclease</keyword>
<dbReference type="Pfam" id="PF00098">
    <property type="entry name" value="zf-CCHC"/>
    <property type="match status" value="1"/>
</dbReference>
<keyword evidence="7" id="KW-0479">Metal-binding</keyword>
<dbReference type="InterPro" id="IPR041373">
    <property type="entry name" value="RT_RNaseH"/>
</dbReference>
<feature type="region of interest" description="Disordered" evidence="8">
    <location>
        <begin position="468"/>
        <end position="498"/>
    </location>
</feature>
<comment type="caution">
    <text evidence="10">The sequence shown here is derived from an EMBL/GenBank/DDBJ whole genome shotgun (WGS) entry which is preliminary data.</text>
</comment>
<keyword evidence="5" id="KW-0378">Hydrolase</keyword>
<keyword evidence="11" id="KW-1185">Reference proteome</keyword>
<evidence type="ECO:0000313" key="11">
    <source>
        <dbReference type="Proteomes" id="UP001151760"/>
    </source>
</evidence>
<reference evidence="10" key="1">
    <citation type="journal article" date="2022" name="Int. J. Mol. Sci.">
        <title>Draft Genome of Tanacetum Coccineum: Genomic Comparison of Closely Related Tanacetum-Family Plants.</title>
        <authorList>
            <person name="Yamashiro T."/>
            <person name="Shiraishi A."/>
            <person name="Nakayama K."/>
            <person name="Satake H."/>
        </authorList>
    </citation>
    <scope>NUCLEOTIDE SEQUENCE</scope>
</reference>
<protein>
    <submittedName>
        <fullName evidence="10">Retrotransposon protein, putative, ty3-gypsy subclass</fullName>
    </submittedName>
</protein>
<feature type="domain" description="CCHC-type" evidence="9">
    <location>
        <begin position="1016"/>
        <end position="1031"/>
    </location>
</feature>
<dbReference type="Gene3D" id="3.30.70.270">
    <property type="match status" value="1"/>
</dbReference>
<dbReference type="InterPro" id="IPR001878">
    <property type="entry name" value="Znf_CCHC"/>
</dbReference>
<feature type="compositionally biased region" description="Low complexity" evidence="8">
    <location>
        <begin position="468"/>
        <end position="478"/>
    </location>
</feature>
<feature type="domain" description="CCHC-type" evidence="9">
    <location>
        <begin position="169"/>
        <end position="184"/>
    </location>
</feature>
<feature type="compositionally biased region" description="Pro residues" evidence="8">
    <location>
        <begin position="479"/>
        <end position="497"/>
    </location>
</feature>
<dbReference type="InterPro" id="IPR053134">
    <property type="entry name" value="RNA-dir_DNA_polymerase"/>
</dbReference>
<organism evidence="10 11">
    <name type="scientific">Tanacetum coccineum</name>
    <dbReference type="NCBI Taxonomy" id="301880"/>
    <lineage>
        <taxon>Eukaryota</taxon>
        <taxon>Viridiplantae</taxon>
        <taxon>Streptophyta</taxon>
        <taxon>Embryophyta</taxon>
        <taxon>Tracheophyta</taxon>
        <taxon>Spermatophyta</taxon>
        <taxon>Magnoliopsida</taxon>
        <taxon>eudicotyledons</taxon>
        <taxon>Gunneridae</taxon>
        <taxon>Pentapetalae</taxon>
        <taxon>asterids</taxon>
        <taxon>campanulids</taxon>
        <taxon>Asterales</taxon>
        <taxon>Asteraceae</taxon>
        <taxon>Asteroideae</taxon>
        <taxon>Anthemideae</taxon>
        <taxon>Anthemidinae</taxon>
        <taxon>Tanacetum</taxon>
    </lineage>
</organism>
<dbReference type="InterPro" id="IPR043128">
    <property type="entry name" value="Rev_trsase/Diguanyl_cyclase"/>
</dbReference>
<keyword evidence="4" id="KW-0255">Endonuclease</keyword>
<keyword evidence="7" id="KW-0862">Zinc</keyword>
<keyword evidence="2" id="KW-0548">Nucleotidyltransferase</keyword>
<name>A0ABQ5EK62_9ASTR</name>
<dbReference type="SMART" id="SM00343">
    <property type="entry name" value="ZnF_C2HC"/>
    <property type="match status" value="3"/>
</dbReference>
<evidence type="ECO:0000256" key="8">
    <source>
        <dbReference type="SAM" id="MobiDB-lite"/>
    </source>
</evidence>
<reference evidence="10" key="2">
    <citation type="submission" date="2022-01" db="EMBL/GenBank/DDBJ databases">
        <authorList>
            <person name="Yamashiro T."/>
            <person name="Shiraishi A."/>
            <person name="Satake H."/>
            <person name="Nakayama K."/>
        </authorList>
    </citation>
    <scope>NUCLEOTIDE SEQUENCE</scope>
</reference>
<dbReference type="Pfam" id="PF00078">
    <property type="entry name" value="RVT_1"/>
    <property type="match status" value="1"/>
</dbReference>
<dbReference type="Gene3D" id="3.10.10.10">
    <property type="entry name" value="HIV Type 1 Reverse Transcriptase, subunit A, domain 1"/>
    <property type="match status" value="2"/>
</dbReference>
<dbReference type="InterPro" id="IPR026960">
    <property type="entry name" value="RVT-Znf"/>
</dbReference>
<dbReference type="InterPro" id="IPR043502">
    <property type="entry name" value="DNA/RNA_pol_sf"/>
</dbReference>
<dbReference type="Gene3D" id="3.30.420.10">
    <property type="entry name" value="Ribonuclease H-like superfamily/Ribonuclease H"/>
    <property type="match status" value="1"/>
</dbReference>
<dbReference type="SUPFAM" id="SSF56672">
    <property type="entry name" value="DNA/RNA polymerases"/>
    <property type="match status" value="1"/>
</dbReference>
<dbReference type="InterPro" id="IPR036397">
    <property type="entry name" value="RNaseH_sf"/>
</dbReference>
<keyword evidence="6" id="KW-0695">RNA-directed DNA polymerase</keyword>
<dbReference type="InterPro" id="IPR000477">
    <property type="entry name" value="RT_dom"/>
</dbReference>
<evidence type="ECO:0000256" key="7">
    <source>
        <dbReference type="PROSITE-ProRule" id="PRU00047"/>
    </source>
</evidence>
<dbReference type="PANTHER" id="PTHR24559:SF427">
    <property type="entry name" value="RNA-DIRECTED DNA POLYMERASE"/>
    <property type="match status" value="1"/>
</dbReference>
<dbReference type="CDD" id="cd09274">
    <property type="entry name" value="RNase_HI_RT_Ty3"/>
    <property type="match status" value="1"/>
</dbReference>
<evidence type="ECO:0000256" key="5">
    <source>
        <dbReference type="ARBA" id="ARBA00022801"/>
    </source>
</evidence>
<sequence length="1386" mass="157766">MKETPYELFEDDQKKKLGENNEAKMTLYNALSHPDHSSKNHVRKFLCALPLKWSVKVTAIKEAKDLATLPLDGLIRNLKVYEMVLDNDGVGSKTTKEKVKSIVLKANITRGQTSNNSTCQGESNEDEEINLMAKNFRKLSRKGVKVHEKFDICKVKTKGSESSRHEHECYNCSDKNHLADNCPKPNNKALFGATWSDSEDGDETQNDATEMKKGEAKVSWDSVCMPKHEGGLGIRRIDDLIGDVTWRWSKLLQVRSTIRLFIWHKINNGKSTFAWFDRWADMCPLKDMFSNRDIDRSGFSLDDSVPLLLDDIDDVILWCDRDGVLRPFLVACAWDTIRTRADIKKLKTQDRLRQWGVGPSIDLNLLKCPLCDLVPNSHDHLFFECAFSSQVWSKVRALCGMDFIPPRLIDVTTFINPISKSKTEVSILSRLVLATTSYYIWMERNGRLFKKNTSSPDQIVDVIISMSPEEAPQSSEQAPPSPDYAPGPEHPPSPDYVPGPKYLEYLVLSDDEVPIEDQPLLADASPITLSPGYVIDSDPSKEDLEEDQEEDPKEDPTDYPTNGGDEEEEESSRDDEDEDKAFEKDNEEEEHLALADSTALPAIDLVPLAGEIELFEIDESTPTPPPPRLPRTKVPFSQTRLRRAWKTVRPHPPMTASAKALIIEFAYEPTPPSPPPSSLSPCPPYADAPLDDILEVDMSLQKIAHFSALASKFEVRESSTAAAARQTGHTLAHRVDYGFIDTVDASIRASKSRVMTTVGEVSLLMREKRYFRSKAYSYERDVVIARQTWSHSEDKSTALETTIRAQDACTIALQAQVRTLQTQYDRMGQLMLPKELLLHWLSMKLPKAAVMVMIVTILELAEEDRGEIKKLEIELWNMKVKGTDVVSYNQRFQDLALMCRRMFPEESNEVEKYVGGLLDMIQGSVMASKPKTMQDAIEFATKLMDQQIHTFVDRQAENKRKLDDNSRNNQNQQQPFKRQNVARAYTARPGEKKVYRGSKPLCPKCNYHHDGQCAPKCNNCKKVGHLARDCRGSVVAANNQRALGANQRVVTCFECGFQGHYKKDYPKLKNNNRGNQARNGEATARAYAVGNAGKTWTLMSLRLGIPPPRQVEFQNDLVPGAAPVARAPYRLAPSEKKELLDQLQELSDQGFIRPSSSPWELQSYLSRRRMDHSGFREEDILNTAFRNHYGHYEFQVMSFGLTNAPAVFMDLMNRVCKPYLDKFMIVFIDDILIYSKRNKEHEEHLKLILELLKKEEFAPILALPKGAENFIVYCDASHRGLGVVLMQNEKVISYASRQLKIHEKNYTTHDLELEAVVSALKIWRHYLYRIKCIVFTDHKSLQHILDQKELNMRQHRWLELISDYDCEIHYHPGKANVVADAFSRKE</sequence>
<evidence type="ECO:0000259" key="9">
    <source>
        <dbReference type="PROSITE" id="PS50158"/>
    </source>
</evidence>
<feature type="compositionally biased region" description="Acidic residues" evidence="8">
    <location>
        <begin position="564"/>
        <end position="590"/>
    </location>
</feature>
<dbReference type="EMBL" id="BQNB010016395">
    <property type="protein sequence ID" value="GJT51300.1"/>
    <property type="molecule type" value="Genomic_DNA"/>
</dbReference>
<keyword evidence="7" id="KW-0863">Zinc-finger</keyword>
<dbReference type="CDD" id="cd01647">
    <property type="entry name" value="RT_LTR"/>
    <property type="match status" value="1"/>
</dbReference>
<accession>A0ABQ5EK62</accession>